<dbReference type="PANTHER" id="PTHR10739:SF13">
    <property type="entry name" value="CHOLINE-PHOSPHATE CYTIDYLYLTRANSFERASE"/>
    <property type="match status" value="1"/>
</dbReference>
<evidence type="ECO:0000259" key="3">
    <source>
        <dbReference type="Pfam" id="PF01467"/>
    </source>
</evidence>
<evidence type="ECO:0000313" key="4">
    <source>
        <dbReference type="EMBL" id="CEK68014.1"/>
    </source>
</evidence>
<evidence type="ECO:0000256" key="1">
    <source>
        <dbReference type="ARBA" id="ARBA00025706"/>
    </source>
</evidence>
<dbReference type="UniPathway" id="UPA00753">
    <property type="reaction ID" value="UER00739"/>
</dbReference>
<gene>
    <name evidence="4" type="primary">ORF64770</name>
</gene>
<dbReference type="EC" id="2.7.7.15" evidence="2"/>
<reference evidence="4" key="1">
    <citation type="submission" date="2014-12" db="EMBL/GenBank/DDBJ databases">
        <title>Insight into the proteome of Arion vulgaris.</title>
        <authorList>
            <person name="Aradska J."/>
            <person name="Bulat T."/>
            <person name="Smidak R."/>
            <person name="Sarate P."/>
            <person name="Gangsoo J."/>
            <person name="Sialana F."/>
            <person name="Bilban M."/>
            <person name="Lubec G."/>
        </authorList>
    </citation>
    <scope>NUCLEOTIDE SEQUENCE</scope>
    <source>
        <tissue evidence="4">Skin</tissue>
    </source>
</reference>
<dbReference type="InterPro" id="IPR004821">
    <property type="entry name" value="Cyt_trans-like"/>
</dbReference>
<dbReference type="GO" id="GO:0031210">
    <property type="term" value="F:phosphatidylcholine binding"/>
    <property type="evidence" value="ECO:0007669"/>
    <property type="project" value="TreeGrafter"/>
</dbReference>
<dbReference type="Pfam" id="PF01467">
    <property type="entry name" value="CTP_transf_like"/>
    <property type="match status" value="1"/>
</dbReference>
<dbReference type="AlphaFoldDB" id="A0A0B6ZHE3"/>
<dbReference type="InterPro" id="IPR014729">
    <property type="entry name" value="Rossmann-like_a/b/a_fold"/>
</dbReference>
<sequence>NIGSNKYSYFTQHRTSYSINMATAGENGVATTSRKRSHLSVKISSDTPVDNEVAEIMHHVHKRKRLPSASKSNCGPAPYSYEQEAHDIRSQIDYTIQISMADAKAGKAPRAVRVYADGIYDMFHTGHARQLMQAKMAFPNTYLIVGICSDEMTFKNKDGRS</sequence>
<protein>
    <recommendedName>
        <fullName evidence="2">choline-phosphate cytidylyltransferase</fullName>
        <ecNumber evidence="2">2.7.7.15</ecNumber>
    </recommendedName>
</protein>
<dbReference type="SUPFAM" id="SSF52374">
    <property type="entry name" value="Nucleotidylyl transferase"/>
    <property type="match status" value="1"/>
</dbReference>
<dbReference type="InterPro" id="IPR045049">
    <property type="entry name" value="Pcy1-like"/>
</dbReference>
<dbReference type="GO" id="GO:0004105">
    <property type="term" value="F:choline-phosphate cytidylyltransferase activity"/>
    <property type="evidence" value="ECO:0007669"/>
    <property type="project" value="UniProtKB-EC"/>
</dbReference>
<name>A0A0B6ZHE3_9EUPU</name>
<organism evidence="4">
    <name type="scientific">Arion vulgaris</name>
    <dbReference type="NCBI Taxonomy" id="1028688"/>
    <lineage>
        <taxon>Eukaryota</taxon>
        <taxon>Metazoa</taxon>
        <taxon>Spiralia</taxon>
        <taxon>Lophotrochozoa</taxon>
        <taxon>Mollusca</taxon>
        <taxon>Gastropoda</taxon>
        <taxon>Heterobranchia</taxon>
        <taxon>Euthyneura</taxon>
        <taxon>Panpulmonata</taxon>
        <taxon>Eupulmonata</taxon>
        <taxon>Stylommatophora</taxon>
        <taxon>Helicina</taxon>
        <taxon>Arionoidea</taxon>
        <taxon>Arionidae</taxon>
        <taxon>Arion</taxon>
    </lineage>
</organism>
<evidence type="ECO:0000256" key="2">
    <source>
        <dbReference type="ARBA" id="ARBA00026101"/>
    </source>
</evidence>
<feature type="non-terminal residue" evidence="4">
    <location>
        <position position="1"/>
    </location>
</feature>
<dbReference type="Gene3D" id="3.40.50.620">
    <property type="entry name" value="HUPs"/>
    <property type="match status" value="1"/>
</dbReference>
<comment type="pathway">
    <text evidence="1">Phospholipid metabolism; phosphatidylcholine biosynthesis; phosphatidylcholine from phosphocholine: step 1/2.</text>
</comment>
<feature type="domain" description="Cytidyltransferase-like" evidence="3">
    <location>
        <begin position="115"/>
        <end position="157"/>
    </location>
</feature>
<accession>A0A0B6ZHE3</accession>
<proteinExistence type="predicted"/>
<dbReference type="NCBIfam" id="TIGR00125">
    <property type="entry name" value="cyt_tran_rel"/>
    <property type="match status" value="1"/>
</dbReference>
<dbReference type="EMBL" id="HACG01021149">
    <property type="protein sequence ID" value="CEK68014.1"/>
    <property type="molecule type" value="Transcribed_RNA"/>
</dbReference>
<dbReference type="PANTHER" id="PTHR10739">
    <property type="entry name" value="CYTIDYLYLTRANSFERASE"/>
    <property type="match status" value="1"/>
</dbReference>